<feature type="transmembrane region" description="Helical" evidence="6">
    <location>
        <begin position="175"/>
        <end position="197"/>
    </location>
</feature>
<dbReference type="GO" id="GO:0055085">
    <property type="term" value="P:transmembrane transport"/>
    <property type="evidence" value="ECO:0007669"/>
    <property type="project" value="TreeGrafter"/>
</dbReference>
<feature type="transmembrane region" description="Helical" evidence="6">
    <location>
        <begin position="80"/>
        <end position="103"/>
    </location>
</feature>
<feature type="transmembrane region" description="Helical" evidence="6">
    <location>
        <begin position="332"/>
        <end position="361"/>
    </location>
</feature>
<evidence type="ECO:0000313" key="8">
    <source>
        <dbReference type="Proteomes" id="UP000262969"/>
    </source>
</evidence>
<dbReference type="PANTHER" id="PTHR21716:SF68">
    <property type="entry name" value="TRANSPORT PROTEIN YTVI-RELATED"/>
    <property type="match status" value="1"/>
</dbReference>
<protein>
    <submittedName>
        <fullName evidence="7">Sporulation integral membrane protein YtvI</fullName>
    </submittedName>
</protein>
<dbReference type="NCBIfam" id="TIGR02872">
    <property type="entry name" value="spore_ytvI"/>
    <property type="match status" value="1"/>
</dbReference>
<feature type="transmembrane region" description="Helical" evidence="6">
    <location>
        <begin position="20"/>
        <end position="41"/>
    </location>
</feature>
<feature type="transmembrane region" description="Helical" evidence="6">
    <location>
        <begin position="47"/>
        <end position="68"/>
    </location>
</feature>
<accession>A0A3D2X7X1</accession>
<keyword evidence="3 6" id="KW-0812">Transmembrane</keyword>
<keyword evidence="5 6" id="KW-0472">Membrane</keyword>
<evidence type="ECO:0000256" key="5">
    <source>
        <dbReference type="ARBA" id="ARBA00023136"/>
    </source>
</evidence>
<keyword evidence="4 6" id="KW-1133">Transmembrane helix</keyword>
<dbReference type="InterPro" id="IPR014227">
    <property type="entry name" value="YtvI-like"/>
</dbReference>
<comment type="similarity">
    <text evidence="2">Belongs to the autoinducer-2 exporter (AI-2E) (TC 2.A.86) family.</text>
</comment>
<evidence type="ECO:0000256" key="6">
    <source>
        <dbReference type="SAM" id="Phobius"/>
    </source>
</evidence>
<proteinExistence type="inferred from homology"/>
<dbReference type="Pfam" id="PF01594">
    <property type="entry name" value="AI-2E_transport"/>
    <property type="match status" value="1"/>
</dbReference>
<organism evidence="7 8">
    <name type="scientific">Lachnoclostridium phytofermentans</name>
    <dbReference type="NCBI Taxonomy" id="66219"/>
    <lineage>
        <taxon>Bacteria</taxon>
        <taxon>Bacillati</taxon>
        <taxon>Bacillota</taxon>
        <taxon>Clostridia</taxon>
        <taxon>Lachnospirales</taxon>
        <taxon>Lachnospiraceae</taxon>
    </lineage>
</organism>
<evidence type="ECO:0000256" key="1">
    <source>
        <dbReference type="ARBA" id="ARBA00004141"/>
    </source>
</evidence>
<dbReference type="GO" id="GO:0016020">
    <property type="term" value="C:membrane"/>
    <property type="evidence" value="ECO:0007669"/>
    <property type="project" value="UniProtKB-SubCell"/>
</dbReference>
<evidence type="ECO:0000256" key="4">
    <source>
        <dbReference type="ARBA" id="ARBA00022989"/>
    </source>
</evidence>
<feature type="transmembrane region" description="Helical" evidence="6">
    <location>
        <begin position="261"/>
        <end position="283"/>
    </location>
</feature>
<evidence type="ECO:0000313" key="7">
    <source>
        <dbReference type="EMBL" id="HCL03250.1"/>
    </source>
</evidence>
<feature type="transmembrane region" description="Helical" evidence="6">
    <location>
        <begin position="295"/>
        <end position="312"/>
    </location>
</feature>
<dbReference type="InterPro" id="IPR002549">
    <property type="entry name" value="AI-2E-like"/>
</dbReference>
<comment type="caution">
    <text evidence="7">The sequence shown here is derived from an EMBL/GenBank/DDBJ whole genome shotgun (WGS) entry which is preliminary data.</text>
</comment>
<dbReference type="EMBL" id="DPVV01000430">
    <property type="protein sequence ID" value="HCL03250.1"/>
    <property type="molecule type" value="Genomic_DNA"/>
</dbReference>
<sequence length="386" mass="43390">MLTSDQHIRGDKVQKNWVIYIKIIVNLLLTILLGVLILFVGPKLLAFFLPFVVAYILSLIANPLVKFMEKRIKIARKHGSAIIIILVLALIFGLLYLVLSMLFHEIYNLISDLPNIAQQIVESLEGISTKFASLYEALPQGLKSVVDNLNTSTQGMLDKLLSGVDLTSVLKAAGVVMNFANTLFMMIITILATYFFIVDRDKIITAVNKILPESVKRFNRIISDNFKTAVGGYFKAQFKIMMILMVVMFLTFEFMGISYSFLLALAIAVIDFLPVFGTGLVFWPWSVISFINENYVEAIVILVLYLACQIIKQVLQPKMVGDSIGVKPFQTLIFMFIGYKLYGFAGLIFGIPVGMVLISLYRLGMFERIIRGVKIIAAGINDFRKY</sequence>
<comment type="subcellular location">
    <subcellularLocation>
        <location evidence="1">Membrane</location>
        <topology evidence="1">Multi-pass membrane protein</topology>
    </subcellularLocation>
</comment>
<dbReference type="Proteomes" id="UP000262969">
    <property type="component" value="Unassembled WGS sequence"/>
</dbReference>
<evidence type="ECO:0000256" key="2">
    <source>
        <dbReference type="ARBA" id="ARBA00009773"/>
    </source>
</evidence>
<dbReference type="PANTHER" id="PTHR21716">
    <property type="entry name" value="TRANSMEMBRANE PROTEIN"/>
    <property type="match status" value="1"/>
</dbReference>
<feature type="transmembrane region" description="Helical" evidence="6">
    <location>
        <begin position="236"/>
        <end position="255"/>
    </location>
</feature>
<reference evidence="7 8" key="1">
    <citation type="journal article" date="2018" name="Nat. Biotechnol.">
        <title>A standardized bacterial taxonomy based on genome phylogeny substantially revises the tree of life.</title>
        <authorList>
            <person name="Parks D.H."/>
            <person name="Chuvochina M."/>
            <person name="Waite D.W."/>
            <person name="Rinke C."/>
            <person name="Skarshewski A."/>
            <person name="Chaumeil P.A."/>
            <person name="Hugenholtz P."/>
        </authorList>
    </citation>
    <scope>NUCLEOTIDE SEQUENCE [LARGE SCALE GENOMIC DNA]</scope>
    <source>
        <strain evidence="7">UBA11728</strain>
    </source>
</reference>
<name>A0A3D2X7X1_9FIRM</name>
<dbReference type="AlphaFoldDB" id="A0A3D2X7X1"/>
<evidence type="ECO:0000256" key="3">
    <source>
        <dbReference type="ARBA" id="ARBA00022692"/>
    </source>
</evidence>
<gene>
    <name evidence="7" type="primary">ytvI</name>
    <name evidence="7" type="ORF">DHW61_12725</name>
</gene>